<proteinExistence type="predicted"/>
<reference evidence="1 2" key="1">
    <citation type="submission" date="2019-07" db="EMBL/GenBank/DDBJ databases">
        <authorList>
            <person name="Jastrzebski P J."/>
            <person name="Paukszto L."/>
            <person name="Jastrzebski P J."/>
        </authorList>
    </citation>
    <scope>NUCLEOTIDE SEQUENCE [LARGE SCALE GENOMIC DNA]</scope>
    <source>
        <strain evidence="1 2">WMS-il1</strain>
    </source>
</reference>
<dbReference type="InterPro" id="IPR036397">
    <property type="entry name" value="RNaseH_sf"/>
</dbReference>
<protein>
    <recommendedName>
        <fullName evidence="3">Integrase catalytic domain-containing protein</fullName>
    </recommendedName>
</protein>
<dbReference type="GO" id="GO:0003676">
    <property type="term" value="F:nucleic acid binding"/>
    <property type="evidence" value="ECO:0007669"/>
    <property type="project" value="InterPro"/>
</dbReference>
<dbReference type="AlphaFoldDB" id="A0A564Y9K8"/>
<dbReference type="SUPFAM" id="SSF53098">
    <property type="entry name" value="Ribonuclease H-like"/>
    <property type="match status" value="1"/>
</dbReference>
<keyword evidence="2" id="KW-1185">Reference proteome</keyword>
<dbReference type="EMBL" id="CABIJS010000122">
    <property type="protein sequence ID" value="VUZ43952.1"/>
    <property type="molecule type" value="Genomic_DNA"/>
</dbReference>
<dbReference type="PANTHER" id="PTHR38681:SF1">
    <property type="entry name" value="RETROVIRUS-RELATED POL POLYPROTEIN FROM TRANSPOSON 412-LIKE PROTEIN"/>
    <property type="match status" value="1"/>
</dbReference>
<evidence type="ECO:0000313" key="2">
    <source>
        <dbReference type="Proteomes" id="UP000321570"/>
    </source>
</evidence>
<gene>
    <name evidence="1" type="ORF">WMSIL1_LOCUS4379</name>
</gene>
<evidence type="ECO:0000313" key="1">
    <source>
        <dbReference type="EMBL" id="VUZ43952.1"/>
    </source>
</evidence>
<dbReference type="PANTHER" id="PTHR38681">
    <property type="entry name" value="RETROVIRUS-RELATED POL POLYPROTEIN FROM TRANSPOSON 412-LIKE PROTEIN-RELATED"/>
    <property type="match status" value="1"/>
</dbReference>
<organism evidence="1 2">
    <name type="scientific">Hymenolepis diminuta</name>
    <name type="common">Rat tapeworm</name>
    <dbReference type="NCBI Taxonomy" id="6216"/>
    <lineage>
        <taxon>Eukaryota</taxon>
        <taxon>Metazoa</taxon>
        <taxon>Spiralia</taxon>
        <taxon>Lophotrochozoa</taxon>
        <taxon>Platyhelminthes</taxon>
        <taxon>Cestoda</taxon>
        <taxon>Eucestoda</taxon>
        <taxon>Cyclophyllidea</taxon>
        <taxon>Hymenolepididae</taxon>
        <taxon>Hymenolepis</taxon>
    </lineage>
</organism>
<sequence>ELTNLLGTNRVRTTAYHPQANSLVKRFHRHLKAALTANCTPERWTEALPLVLLGIRTVVKDGLYCSAVEMVIGIPLKLSGQFLSSSNNLPWPNSINYIECLRSHGQSLQAIPTRLVFNPIFIPIDLKTCSHIFLP</sequence>
<name>A0A564Y9K8_HYMDI</name>
<dbReference type="InterPro" id="IPR012337">
    <property type="entry name" value="RNaseH-like_sf"/>
</dbReference>
<feature type="non-terminal residue" evidence="1">
    <location>
        <position position="1"/>
    </location>
</feature>
<dbReference type="Gene3D" id="3.30.420.10">
    <property type="entry name" value="Ribonuclease H-like superfamily/Ribonuclease H"/>
    <property type="match status" value="1"/>
</dbReference>
<evidence type="ECO:0008006" key="3">
    <source>
        <dbReference type="Google" id="ProtNLM"/>
    </source>
</evidence>
<dbReference type="Proteomes" id="UP000321570">
    <property type="component" value="Unassembled WGS sequence"/>
</dbReference>
<accession>A0A564Y9K8</accession>